<keyword evidence="6" id="KW-0949">S-adenosyl-L-methionine</keyword>
<dbReference type="InterPro" id="IPR029063">
    <property type="entry name" value="SAM-dependent_MTases_sf"/>
</dbReference>
<dbReference type="EC" id="2.1.1.386" evidence="11"/>
<keyword evidence="8" id="KW-0460">Magnesium</keyword>
<dbReference type="STRING" id="1160509.A0A3N4HUX5"/>
<dbReference type="PANTHER" id="PTHR21404">
    <property type="entry name" value="HEN1"/>
    <property type="match status" value="1"/>
</dbReference>
<dbReference type="GO" id="GO:0046872">
    <property type="term" value="F:metal ion binding"/>
    <property type="evidence" value="ECO:0007669"/>
    <property type="project" value="UniProtKB-KW"/>
</dbReference>
<dbReference type="SUPFAM" id="SSF53335">
    <property type="entry name" value="S-adenosyl-L-methionine-dependent methyltransferases"/>
    <property type="match status" value="1"/>
</dbReference>
<name>A0A3N4HUX5_ASCIM</name>
<dbReference type="AlphaFoldDB" id="A0A3N4HUX5"/>
<evidence type="ECO:0000313" key="13">
    <source>
        <dbReference type="EMBL" id="RPA76328.1"/>
    </source>
</evidence>
<keyword evidence="9" id="KW-0694">RNA-binding</keyword>
<dbReference type="Gene3D" id="3.40.50.150">
    <property type="entry name" value="Vaccinia Virus protein VP39"/>
    <property type="match status" value="1"/>
</dbReference>
<dbReference type="Proteomes" id="UP000275078">
    <property type="component" value="Unassembled WGS sequence"/>
</dbReference>
<keyword evidence="4" id="KW-0489">Methyltransferase</keyword>
<evidence type="ECO:0000256" key="7">
    <source>
        <dbReference type="ARBA" id="ARBA00022723"/>
    </source>
</evidence>
<evidence type="ECO:0000256" key="4">
    <source>
        <dbReference type="ARBA" id="ARBA00022603"/>
    </source>
</evidence>
<comment type="cofactor">
    <cofactor evidence="1">
        <name>Mg(2+)</name>
        <dbReference type="ChEBI" id="CHEBI:18420"/>
    </cofactor>
</comment>
<keyword evidence="5" id="KW-0808">Transferase</keyword>
<gene>
    <name evidence="13" type="ORF">BJ508DRAFT_213721</name>
</gene>
<evidence type="ECO:0000313" key="14">
    <source>
        <dbReference type="Proteomes" id="UP000275078"/>
    </source>
</evidence>
<evidence type="ECO:0000256" key="12">
    <source>
        <dbReference type="ARBA" id="ARBA00048418"/>
    </source>
</evidence>
<dbReference type="OrthoDB" id="2154311at2759"/>
<dbReference type="PANTHER" id="PTHR21404:SF3">
    <property type="entry name" value="SMALL RNA 2'-O-METHYLTRANSFERASE"/>
    <property type="match status" value="1"/>
</dbReference>
<proteinExistence type="inferred from homology"/>
<evidence type="ECO:0000256" key="11">
    <source>
        <dbReference type="ARBA" id="ARBA00035025"/>
    </source>
</evidence>
<dbReference type="GO" id="GO:0001510">
    <property type="term" value="P:RNA methylation"/>
    <property type="evidence" value="ECO:0007669"/>
    <property type="project" value="InterPro"/>
</dbReference>
<evidence type="ECO:0000256" key="1">
    <source>
        <dbReference type="ARBA" id="ARBA00001946"/>
    </source>
</evidence>
<dbReference type="GO" id="GO:0030422">
    <property type="term" value="P:siRNA processing"/>
    <property type="evidence" value="ECO:0007669"/>
    <property type="project" value="TreeGrafter"/>
</dbReference>
<evidence type="ECO:0000256" key="8">
    <source>
        <dbReference type="ARBA" id="ARBA00022842"/>
    </source>
</evidence>
<evidence type="ECO:0000256" key="9">
    <source>
        <dbReference type="ARBA" id="ARBA00022884"/>
    </source>
</evidence>
<dbReference type="GO" id="GO:0005737">
    <property type="term" value="C:cytoplasm"/>
    <property type="evidence" value="ECO:0007669"/>
    <property type="project" value="TreeGrafter"/>
</dbReference>
<evidence type="ECO:0000256" key="10">
    <source>
        <dbReference type="ARBA" id="ARBA00023158"/>
    </source>
</evidence>
<evidence type="ECO:0000256" key="2">
    <source>
        <dbReference type="ARBA" id="ARBA00009026"/>
    </source>
</evidence>
<evidence type="ECO:0000256" key="3">
    <source>
        <dbReference type="ARBA" id="ARBA00021330"/>
    </source>
</evidence>
<protein>
    <recommendedName>
        <fullName evidence="3">Small RNA 2'-O-methyltransferase</fullName>
        <ecNumber evidence="11">2.1.1.386</ecNumber>
    </recommendedName>
</protein>
<keyword evidence="10" id="KW-0943">RNA-mediated gene silencing</keyword>
<dbReference type="EMBL" id="ML119746">
    <property type="protein sequence ID" value="RPA76328.1"/>
    <property type="molecule type" value="Genomic_DNA"/>
</dbReference>
<organism evidence="13 14">
    <name type="scientific">Ascobolus immersus RN42</name>
    <dbReference type="NCBI Taxonomy" id="1160509"/>
    <lineage>
        <taxon>Eukaryota</taxon>
        <taxon>Fungi</taxon>
        <taxon>Dikarya</taxon>
        <taxon>Ascomycota</taxon>
        <taxon>Pezizomycotina</taxon>
        <taxon>Pezizomycetes</taxon>
        <taxon>Pezizales</taxon>
        <taxon>Ascobolaceae</taxon>
        <taxon>Ascobolus</taxon>
    </lineage>
</organism>
<dbReference type="GO" id="GO:0005634">
    <property type="term" value="C:nucleus"/>
    <property type="evidence" value="ECO:0007669"/>
    <property type="project" value="TreeGrafter"/>
</dbReference>
<reference evidence="13 14" key="1">
    <citation type="journal article" date="2018" name="Nat. Ecol. Evol.">
        <title>Pezizomycetes genomes reveal the molecular basis of ectomycorrhizal truffle lifestyle.</title>
        <authorList>
            <person name="Murat C."/>
            <person name="Payen T."/>
            <person name="Noel B."/>
            <person name="Kuo A."/>
            <person name="Morin E."/>
            <person name="Chen J."/>
            <person name="Kohler A."/>
            <person name="Krizsan K."/>
            <person name="Balestrini R."/>
            <person name="Da Silva C."/>
            <person name="Montanini B."/>
            <person name="Hainaut M."/>
            <person name="Levati E."/>
            <person name="Barry K.W."/>
            <person name="Belfiori B."/>
            <person name="Cichocki N."/>
            <person name="Clum A."/>
            <person name="Dockter R.B."/>
            <person name="Fauchery L."/>
            <person name="Guy J."/>
            <person name="Iotti M."/>
            <person name="Le Tacon F."/>
            <person name="Lindquist E.A."/>
            <person name="Lipzen A."/>
            <person name="Malagnac F."/>
            <person name="Mello A."/>
            <person name="Molinier V."/>
            <person name="Miyauchi S."/>
            <person name="Poulain J."/>
            <person name="Riccioni C."/>
            <person name="Rubini A."/>
            <person name="Sitrit Y."/>
            <person name="Splivallo R."/>
            <person name="Traeger S."/>
            <person name="Wang M."/>
            <person name="Zifcakova L."/>
            <person name="Wipf D."/>
            <person name="Zambonelli A."/>
            <person name="Paolocci F."/>
            <person name="Nowrousian M."/>
            <person name="Ottonello S."/>
            <person name="Baldrian P."/>
            <person name="Spatafora J.W."/>
            <person name="Henrissat B."/>
            <person name="Nagy L.G."/>
            <person name="Aury J.M."/>
            <person name="Wincker P."/>
            <person name="Grigoriev I.V."/>
            <person name="Bonfante P."/>
            <person name="Martin F.M."/>
        </authorList>
    </citation>
    <scope>NUCLEOTIDE SEQUENCE [LARGE SCALE GENOMIC DNA]</scope>
    <source>
        <strain evidence="13 14">RN42</strain>
    </source>
</reference>
<dbReference type="GO" id="GO:0090486">
    <property type="term" value="F:small RNA 2'-O-methyltransferase activity"/>
    <property type="evidence" value="ECO:0007669"/>
    <property type="project" value="UniProtKB-EC"/>
</dbReference>
<keyword evidence="14" id="KW-1185">Reference proteome</keyword>
<evidence type="ECO:0000256" key="6">
    <source>
        <dbReference type="ARBA" id="ARBA00022691"/>
    </source>
</evidence>
<dbReference type="GO" id="GO:0003723">
    <property type="term" value="F:RNA binding"/>
    <property type="evidence" value="ECO:0007669"/>
    <property type="project" value="UniProtKB-KW"/>
</dbReference>
<dbReference type="InterPro" id="IPR026610">
    <property type="entry name" value="Hen1"/>
</dbReference>
<accession>A0A3N4HUX5</accession>
<comment type="similarity">
    <text evidence="2">Belongs to the methyltransferase superfamily. HEN1 family.</text>
</comment>
<feature type="non-terminal residue" evidence="13">
    <location>
        <position position="160"/>
    </location>
</feature>
<sequence>MLSFDTLYPHPGDNDRWRDLTYKIMHGSFEGLTPELLDGGVDVVVSCEVVEHLDPAPLKAFPEVVLGELRPRAWIVTTPNREFNALYDLPLPDNLGQLDAENVAACETIGGEGGRHYKEGVAYGMRHHDHKFEWTRAEFKAWADLQADSYGYAVKVVEIG</sequence>
<comment type="catalytic activity">
    <reaction evidence="12">
        <text>small RNA 3'-end nucleotide + S-adenosyl-L-methionine = small RNA 3'-end 2'-O-methylnucleotide + S-adenosyl-L-homocysteine + H(+)</text>
        <dbReference type="Rhea" id="RHEA:37887"/>
        <dbReference type="Rhea" id="RHEA-COMP:10415"/>
        <dbReference type="Rhea" id="RHEA-COMP:10416"/>
        <dbReference type="ChEBI" id="CHEBI:15378"/>
        <dbReference type="ChEBI" id="CHEBI:57856"/>
        <dbReference type="ChEBI" id="CHEBI:59789"/>
        <dbReference type="ChEBI" id="CHEBI:74896"/>
        <dbReference type="ChEBI" id="CHEBI:74898"/>
        <dbReference type="EC" id="2.1.1.386"/>
    </reaction>
</comment>
<evidence type="ECO:0000256" key="5">
    <source>
        <dbReference type="ARBA" id="ARBA00022679"/>
    </source>
</evidence>
<keyword evidence="7" id="KW-0479">Metal-binding</keyword>